<dbReference type="SUPFAM" id="SSF55821">
    <property type="entry name" value="YrdC/RibB"/>
    <property type="match status" value="1"/>
</dbReference>
<name>A0A1Y6E6I0_9GAMM</name>
<evidence type="ECO:0000259" key="10">
    <source>
        <dbReference type="PROSITE" id="PS51163"/>
    </source>
</evidence>
<evidence type="ECO:0000256" key="7">
    <source>
        <dbReference type="ARBA" id="ARBA00022840"/>
    </source>
</evidence>
<evidence type="ECO:0000256" key="2">
    <source>
        <dbReference type="ARBA" id="ARBA00022490"/>
    </source>
</evidence>
<comment type="function">
    <text evidence="9">Required for the formation of a threonylcarbamoyl group on adenosine at position 37 (t(6)A37) in tRNAs that read codons beginning with adenine. Catalyzes the conversion of L-threonine, HCO(3)(-)/CO(2) and ATP to give threonylcarbamoyl-AMP (TC-AMP) as the acyladenylate intermediate, with the release of diphosphate.</text>
</comment>
<dbReference type="PANTHER" id="PTHR17490:SF18">
    <property type="entry name" value="THREONYLCARBAMOYL-AMP SYNTHASE"/>
    <property type="match status" value="1"/>
</dbReference>
<gene>
    <name evidence="9" type="primary">tsaC</name>
    <name evidence="11" type="ORF">SAMN06297229_0097</name>
</gene>
<reference evidence="12" key="1">
    <citation type="submission" date="2017-04" db="EMBL/GenBank/DDBJ databases">
        <authorList>
            <person name="Varghese N."/>
            <person name="Submissions S."/>
        </authorList>
    </citation>
    <scope>NUCLEOTIDE SEQUENCE [LARGE SCALE GENOMIC DNA]</scope>
</reference>
<comment type="catalytic activity">
    <reaction evidence="8 9">
        <text>L-threonine + hydrogencarbonate + ATP = L-threonylcarbamoyladenylate + diphosphate + H2O</text>
        <dbReference type="Rhea" id="RHEA:36407"/>
        <dbReference type="ChEBI" id="CHEBI:15377"/>
        <dbReference type="ChEBI" id="CHEBI:17544"/>
        <dbReference type="ChEBI" id="CHEBI:30616"/>
        <dbReference type="ChEBI" id="CHEBI:33019"/>
        <dbReference type="ChEBI" id="CHEBI:57926"/>
        <dbReference type="ChEBI" id="CHEBI:73682"/>
        <dbReference type="EC" id="2.7.7.87"/>
    </reaction>
</comment>
<keyword evidence="2 9" id="KW-0963">Cytoplasm</keyword>
<dbReference type="GO" id="GO:0005524">
    <property type="term" value="F:ATP binding"/>
    <property type="evidence" value="ECO:0007669"/>
    <property type="project" value="UniProtKB-UniRule"/>
</dbReference>
<keyword evidence="12" id="KW-1185">Reference proteome</keyword>
<evidence type="ECO:0000256" key="8">
    <source>
        <dbReference type="ARBA" id="ARBA00048366"/>
    </source>
</evidence>
<evidence type="ECO:0000313" key="12">
    <source>
        <dbReference type="Proteomes" id="UP000194450"/>
    </source>
</evidence>
<dbReference type="HAMAP" id="MF_01852">
    <property type="entry name" value="TsaC"/>
    <property type="match status" value="1"/>
</dbReference>
<dbReference type="GO" id="GO:0061710">
    <property type="term" value="F:L-threonylcarbamoyladenylate synthase"/>
    <property type="evidence" value="ECO:0007669"/>
    <property type="project" value="UniProtKB-EC"/>
</dbReference>
<keyword evidence="4 9" id="KW-0819">tRNA processing</keyword>
<evidence type="ECO:0000256" key="5">
    <source>
        <dbReference type="ARBA" id="ARBA00022695"/>
    </source>
</evidence>
<dbReference type="GO" id="GO:0006450">
    <property type="term" value="P:regulation of translational fidelity"/>
    <property type="evidence" value="ECO:0007669"/>
    <property type="project" value="TreeGrafter"/>
</dbReference>
<keyword evidence="5 9" id="KW-0548">Nucleotidyltransferase</keyword>
<dbReference type="GO" id="GO:0003725">
    <property type="term" value="F:double-stranded RNA binding"/>
    <property type="evidence" value="ECO:0007669"/>
    <property type="project" value="InterPro"/>
</dbReference>
<evidence type="ECO:0000256" key="4">
    <source>
        <dbReference type="ARBA" id="ARBA00022694"/>
    </source>
</evidence>
<evidence type="ECO:0000256" key="6">
    <source>
        <dbReference type="ARBA" id="ARBA00022741"/>
    </source>
</evidence>
<dbReference type="GO" id="GO:0000049">
    <property type="term" value="F:tRNA binding"/>
    <property type="evidence" value="ECO:0007669"/>
    <property type="project" value="TreeGrafter"/>
</dbReference>
<dbReference type="EMBL" id="FXWH01000001">
    <property type="protein sequence ID" value="SMQ58326.1"/>
    <property type="molecule type" value="Genomic_DNA"/>
</dbReference>
<organism evidence="11 12">
    <name type="scientific">Pseudidiomarina planktonica</name>
    <dbReference type="NCBI Taxonomy" id="1323738"/>
    <lineage>
        <taxon>Bacteria</taxon>
        <taxon>Pseudomonadati</taxon>
        <taxon>Pseudomonadota</taxon>
        <taxon>Gammaproteobacteria</taxon>
        <taxon>Alteromonadales</taxon>
        <taxon>Idiomarinaceae</taxon>
        <taxon>Pseudidiomarina</taxon>
    </lineage>
</organism>
<dbReference type="PANTHER" id="PTHR17490">
    <property type="entry name" value="SUA5"/>
    <property type="match status" value="1"/>
</dbReference>
<dbReference type="Gene3D" id="3.90.870.10">
    <property type="entry name" value="DHBP synthase"/>
    <property type="match status" value="1"/>
</dbReference>
<evidence type="ECO:0000256" key="1">
    <source>
        <dbReference type="ARBA" id="ARBA00004496"/>
    </source>
</evidence>
<comment type="subcellular location">
    <subcellularLocation>
        <location evidence="1 9">Cytoplasm</location>
    </subcellularLocation>
</comment>
<dbReference type="GO" id="GO:0005737">
    <property type="term" value="C:cytoplasm"/>
    <property type="evidence" value="ECO:0007669"/>
    <property type="project" value="UniProtKB-SubCell"/>
</dbReference>
<evidence type="ECO:0000256" key="9">
    <source>
        <dbReference type="HAMAP-Rule" id="MF_01852"/>
    </source>
</evidence>
<comment type="similarity">
    <text evidence="9">Belongs to the SUA5 family. TsaC subfamily.</text>
</comment>
<dbReference type="InterPro" id="IPR023535">
    <property type="entry name" value="TC-AMP_synthase"/>
</dbReference>
<dbReference type="InterPro" id="IPR017945">
    <property type="entry name" value="DHBP_synth_RibB-like_a/b_dom"/>
</dbReference>
<protein>
    <recommendedName>
        <fullName evidence="9">Threonylcarbamoyl-AMP synthase</fullName>
        <shortName evidence="9">TC-AMP synthase</shortName>
        <ecNumber evidence="9">2.7.7.87</ecNumber>
    </recommendedName>
    <alternativeName>
        <fullName evidence="9">L-threonylcarbamoyladenylate synthase</fullName>
    </alternativeName>
    <alternativeName>
        <fullName evidence="9">t(6)A37 threonylcarbamoyladenosine biosynthesis protein TsaC</fullName>
    </alternativeName>
    <alternativeName>
        <fullName evidence="9">tRNA threonylcarbamoyladenosine biosynthesis protein TsaC</fullName>
    </alternativeName>
</protein>
<keyword evidence="7 9" id="KW-0067">ATP-binding</keyword>
<dbReference type="Proteomes" id="UP000194450">
    <property type="component" value="Unassembled WGS sequence"/>
</dbReference>
<dbReference type="AlphaFoldDB" id="A0A1Y6E6I0"/>
<feature type="domain" description="YrdC-like" evidence="10">
    <location>
        <begin position="8"/>
        <end position="193"/>
    </location>
</feature>
<accession>A0A1Y6E6I0</accession>
<keyword evidence="3 9" id="KW-0808">Transferase</keyword>
<sequence>MMTTVSATPDWTSAREAFNGGELLAYPTEAVFGLGCDPTNEQAVQRLLDLKQRPVQKGLILLAADYSQLLPFVDDKAIGQDKRFSVFSHWPGPVTLLLPARADCPQWLRGEHMTIATRVTAFEPARQLCKALGSAIVSTSANLSQQPALTSAAEVEQSFGDRLGWIYQHPVGGAQTPSKIINPLTGEVVRNGL</sequence>
<dbReference type="GO" id="GO:0002949">
    <property type="term" value="P:tRNA threonylcarbamoyladenosine modification"/>
    <property type="evidence" value="ECO:0007669"/>
    <property type="project" value="UniProtKB-UniRule"/>
</dbReference>
<dbReference type="Pfam" id="PF01300">
    <property type="entry name" value="Sua5_yciO_yrdC"/>
    <property type="match status" value="1"/>
</dbReference>
<proteinExistence type="inferred from homology"/>
<evidence type="ECO:0000256" key="3">
    <source>
        <dbReference type="ARBA" id="ARBA00022679"/>
    </source>
</evidence>
<dbReference type="InterPro" id="IPR050156">
    <property type="entry name" value="TC-AMP_synthase_SUA5"/>
</dbReference>
<dbReference type="InterPro" id="IPR006070">
    <property type="entry name" value="Sua5-like_dom"/>
</dbReference>
<dbReference type="PROSITE" id="PS51163">
    <property type="entry name" value="YRDC"/>
    <property type="match status" value="1"/>
</dbReference>
<evidence type="ECO:0000313" key="11">
    <source>
        <dbReference type="EMBL" id="SMQ58326.1"/>
    </source>
</evidence>
<keyword evidence="6 9" id="KW-0547">Nucleotide-binding</keyword>
<dbReference type="EC" id="2.7.7.87" evidence="9"/>